<dbReference type="GO" id="GO:0005886">
    <property type="term" value="C:plasma membrane"/>
    <property type="evidence" value="ECO:0007669"/>
    <property type="project" value="UniProtKB-SubCell"/>
</dbReference>
<feature type="transmembrane region" description="Helical" evidence="8">
    <location>
        <begin position="188"/>
        <end position="206"/>
    </location>
</feature>
<dbReference type="InterPro" id="IPR047055">
    <property type="entry name" value="MotA-like"/>
</dbReference>
<evidence type="ECO:0000256" key="2">
    <source>
        <dbReference type="ARBA" id="ARBA00008038"/>
    </source>
</evidence>
<evidence type="ECO:0000256" key="3">
    <source>
        <dbReference type="ARBA" id="ARBA00022448"/>
    </source>
</evidence>
<keyword evidence="5 8" id="KW-0812">Transmembrane</keyword>
<reference evidence="10 11" key="1">
    <citation type="journal article" date="2017" name="Genome Announc.">
        <title>Draft Genome Sequence of Romboutsia maritimum sp. nov. Strain CCRI-22766(T), Isolated from Coastal Estuarine Mud.</title>
        <authorList>
            <person name="Maheux A.F."/>
            <person name="Boudreau D.K."/>
            <person name="Berube E."/>
            <person name="Boissinot M."/>
            <person name="Raymond F."/>
            <person name="Brodeur S."/>
            <person name="Corbeil J."/>
            <person name="Brightwell G."/>
            <person name="Broda D."/>
            <person name="Omar R.F."/>
            <person name="Bergeron M.G."/>
        </authorList>
    </citation>
    <scope>NUCLEOTIDE SEQUENCE [LARGE SCALE GENOMIC DNA]</scope>
    <source>
        <strain evidence="10 11">CCRI-22766</strain>
    </source>
</reference>
<dbReference type="InterPro" id="IPR000540">
    <property type="entry name" value="Flag_MotA_CS"/>
</dbReference>
<dbReference type="PANTHER" id="PTHR30433:SF2">
    <property type="entry name" value="MOTILITY PROTEIN A"/>
    <property type="match status" value="1"/>
</dbReference>
<dbReference type="GO" id="GO:0071978">
    <property type="term" value="P:bacterial-type flagellum-dependent swarming motility"/>
    <property type="evidence" value="ECO:0007669"/>
    <property type="project" value="InterPro"/>
</dbReference>
<sequence length="272" mass="29815">MKKQDILTPIGLILVIGTMLYGANGELGFGIFFDIPSIVITIVGSFAAVLITFSMTDMKRMLKIIKMSFSMNSVFKPDLIDQFKELSKKVRKDGFLAIEGEISEIEDDYLRKGLELVIDGIEQEKIKEILELEMMETENSYNQGSQIFKIWGSYAPAFGMLGTLIGLIQMLAGGLGDTDQIATGMGKALITTLYGAFAASAILNPLGFNVQNKGQKEVATRDMMLAGIMSMQDGDNARIIEEKLLAFLSEEEKKVYLSRSDSSSKGVGEDVA</sequence>
<feature type="transmembrane region" description="Helical" evidence="8">
    <location>
        <begin position="7"/>
        <end position="23"/>
    </location>
</feature>
<dbReference type="RefSeq" id="WP_095405924.1">
    <property type="nucleotide sequence ID" value="NZ_NOJZ02000002.1"/>
</dbReference>
<dbReference type="OrthoDB" id="9806929at2"/>
<dbReference type="Proteomes" id="UP000243494">
    <property type="component" value="Unassembled WGS sequence"/>
</dbReference>
<evidence type="ECO:0000256" key="4">
    <source>
        <dbReference type="ARBA" id="ARBA00022475"/>
    </source>
</evidence>
<feature type="transmembrane region" description="Helical" evidence="8">
    <location>
        <begin position="29"/>
        <end position="53"/>
    </location>
</feature>
<dbReference type="InterPro" id="IPR002898">
    <property type="entry name" value="MotA_ExbB_proton_chnl"/>
</dbReference>
<keyword evidence="7 8" id="KW-0472">Membrane</keyword>
<accession>A0A371IVP3</accession>
<evidence type="ECO:0000259" key="9">
    <source>
        <dbReference type="Pfam" id="PF01618"/>
    </source>
</evidence>
<evidence type="ECO:0000256" key="6">
    <source>
        <dbReference type="ARBA" id="ARBA00022989"/>
    </source>
</evidence>
<organism evidence="10 11">
    <name type="scientific">Romboutsia maritimum</name>
    <dbReference type="NCBI Taxonomy" id="2020948"/>
    <lineage>
        <taxon>Bacteria</taxon>
        <taxon>Bacillati</taxon>
        <taxon>Bacillota</taxon>
        <taxon>Clostridia</taxon>
        <taxon>Peptostreptococcales</taxon>
        <taxon>Peptostreptococcaceae</taxon>
        <taxon>Romboutsia</taxon>
    </lineage>
</organism>
<proteinExistence type="inferred from homology"/>
<keyword evidence="11" id="KW-1185">Reference proteome</keyword>
<evidence type="ECO:0000256" key="5">
    <source>
        <dbReference type="ARBA" id="ARBA00022692"/>
    </source>
</evidence>
<dbReference type="PROSITE" id="PS01307">
    <property type="entry name" value="MOTA"/>
    <property type="match status" value="1"/>
</dbReference>
<feature type="transmembrane region" description="Helical" evidence="8">
    <location>
        <begin position="154"/>
        <end position="176"/>
    </location>
</feature>
<name>A0A371IVP3_9FIRM</name>
<dbReference type="EMBL" id="NOJZ02000002">
    <property type="protein sequence ID" value="RDY24538.1"/>
    <property type="molecule type" value="Genomic_DNA"/>
</dbReference>
<evidence type="ECO:0000313" key="10">
    <source>
        <dbReference type="EMBL" id="RDY24538.1"/>
    </source>
</evidence>
<protein>
    <submittedName>
        <fullName evidence="10">Motility protein A</fullName>
    </submittedName>
</protein>
<feature type="domain" description="MotA/TolQ/ExbB proton channel" evidence="9">
    <location>
        <begin position="103"/>
        <end position="222"/>
    </location>
</feature>
<keyword evidence="4" id="KW-1003">Cell membrane</keyword>
<comment type="similarity">
    <text evidence="2">Belongs to the MotA family.</text>
</comment>
<comment type="caution">
    <text evidence="10">The sequence shown here is derived from an EMBL/GenBank/DDBJ whole genome shotgun (WGS) entry which is preliminary data.</text>
</comment>
<gene>
    <name evidence="10" type="ORF">CHF27_002545</name>
</gene>
<evidence type="ECO:0000256" key="8">
    <source>
        <dbReference type="SAM" id="Phobius"/>
    </source>
</evidence>
<dbReference type="AlphaFoldDB" id="A0A371IVP3"/>
<keyword evidence="6 8" id="KW-1133">Transmembrane helix</keyword>
<evidence type="ECO:0000313" key="11">
    <source>
        <dbReference type="Proteomes" id="UP000243494"/>
    </source>
</evidence>
<comment type="subcellular location">
    <subcellularLocation>
        <location evidence="1">Cell membrane</location>
        <topology evidence="1">Multi-pass membrane protein</topology>
    </subcellularLocation>
</comment>
<keyword evidence="3" id="KW-0813">Transport</keyword>
<evidence type="ECO:0000256" key="7">
    <source>
        <dbReference type="ARBA" id="ARBA00023136"/>
    </source>
</evidence>
<evidence type="ECO:0000256" key="1">
    <source>
        <dbReference type="ARBA" id="ARBA00004651"/>
    </source>
</evidence>
<dbReference type="Pfam" id="PF01618">
    <property type="entry name" value="MotA_ExbB"/>
    <property type="match status" value="1"/>
</dbReference>
<dbReference type="GO" id="GO:0006935">
    <property type="term" value="P:chemotaxis"/>
    <property type="evidence" value="ECO:0007669"/>
    <property type="project" value="InterPro"/>
</dbReference>
<dbReference type="PANTHER" id="PTHR30433">
    <property type="entry name" value="CHEMOTAXIS PROTEIN MOTA"/>
    <property type="match status" value="1"/>
</dbReference>